<dbReference type="UniPathway" id="UPA00908">
    <property type="reaction ID" value="UER00884"/>
</dbReference>
<accession>A0A1W7A9I8</accession>
<dbReference type="PANTHER" id="PTHR47837:SF2">
    <property type="entry name" value="GTP PYROPHOSPHOKINASE YWAC"/>
    <property type="match status" value="1"/>
</dbReference>
<dbReference type="Gene3D" id="1.10.287.860">
    <property type="entry name" value="Nucleotidyltransferase"/>
    <property type="match status" value="1"/>
</dbReference>
<proteinExistence type="predicted"/>
<evidence type="ECO:0000259" key="2">
    <source>
        <dbReference type="SMART" id="SM00954"/>
    </source>
</evidence>
<dbReference type="InterPro" id="IPR007685">
    <property type="entry name" value="RelA_SpoT"/>
</dbReference>
<protein>
    <submittedName>
        <fullName evidence="3">GTP pyrophosphokinase YwaC</fullName>
        <ecNumber evidence="3">2.7.6.5</ecNumber>
    </submittedName>
</protein>
<reference evidence="3 4" key="1">
    <citation type="journal article" date="2017" name="Int. J. Syst. Evol. Microbiol.">
        <title>Macrococcus canis sp. nov., a skin bacterium associated with infections in dogs.</title>
        <authorList>
            <person name="Gobeli Brawand S."/>
            <person name="Cotting K."/>
            <person name="Gomez-Sanz E."/>
            <person name="Collaud A."/>
            <person name="Thomann A."/>
            <person name="Brodard I."/>
            <person name="Rodriguez-Campos S."/>
            <person name="Strauss C."/>
            <person name="Perreten V."/>
        </authorList>
    </citation>
    <scope>NUCLEOTIDE SEQUENCE [LARGE SCALE GENOMIC DNA]</scope>
    <source>
        <strain evidence="3 4">KM45013</strain>
    </source>
</reference>
<dbReference type="GO" id="GO:0015970">
    <property type="term" value="P:guanosine tetraphosphate biosynthetic process"/>
    <property type="evidence" value="ECO:0007669"/>
    <property type="project" value="UniProtKB-UniPathway"/>
</dbReference>
<dbReference type="InterPro" id="IPR052366">
    <property type="entry name" value="GTP_Pyrophosphokinase"/>
</dbReference>
<comment type="pathway">
    <text evidence="1">Purine metabolism; ppGpp biosynthesis; ppGpp from GTP: step 1/2.</text>
</comment>
<evidence type="ECO:0000256" key="1">
    <source>
        <dbReference type="ARBA" id="ARBA00004976"/>
    </source>
</evidence>
<dbReference type="Gene3D" id="3.30.460.10">
    <property type="entry name" value="Beta Polymerase, domain 2"/>
    <property type="match status" value="1"/>
</dbReference>
<dbReference type="EMBL" id="CP021059">
    <property type="protein sequence ID" value="ARQ06279.1"/>
    <property type="molecule type" value="Genomic_DNA"/>
</dbReference>
<dbReference type="GO" id="GO:0016301">
    <property type="term" value="F:kinase activity"/>
    <property type="evidence" value="ECO:0007669"/>
    <property type="project" value="UniProtKB-KW"/>
</dbReference>
<dbReference type="OrthoDB" id="9789634at2"/>
<keyword evidence="3" id="KW-0808">Transferase</keyword>
<dbReference type="CDD" id="cd05399">
    <property type="entry name" value="NT_Rel-Spo_like"/>
    <property type="match status" value="1"/>
</dbReference>
<dbReference type="PANTHER" id="PTHR47837">
    <property type="entry name" value="GTP PYROPHOSPHOKINASE YJBM"/>
    <property type="match status" value="1"/>
</dbReference>
<sequence length="218" mass="25866">MDIENVMQKMEDQSEIIKLVEDFSYLFKEYEMGLLELKSDIEIIDLEWQAKYGYSPFEHVKTRIKSPISLRDKLKRKEIDFNLESIQENIFDIIGVRIVTTFEDDVYKIYDILKGRNDLRIVRVKDYIKNPKQSGYKSLHLIVETELVLSEGVKWVPAEIQIRTLAMDFFASTEHKLQYKYNTKKLNDSIRRELKEVADVSSELDRKMTEVRNTILLD</sequence>
<dbReference type="GeneID" id="35294766"/>
<evidence type="ECO:0000313" key="4">
    <source>
        <dbReference type="Proteomes" id="UP000194154"/>
    </source>
</evidence>
<dbReference type="RefSeq" id="WP_086041955.1">
    <property type="nucleotide sequence ID" value="NZ_CBCRZA010000001.1"/>
</dbReference>
<dbReference type="GO" id="GO:0008728">
    <property type="term" value="F:GTP diphosphokinase activity"/>
    <property type="evidence" value="ECO:0007669"/>
    <property type="project" value="UniProtKB-EC"/>
</dbReference>
<name>A0A1W7A9I8_9STAP</name>
<keyword evidence="4" id="KW-1185">Reference proteome</keyword>
<dbReference type="EC" id="2.7.6.5" evidence="3"/>
<dbReference type="InterPro" id="IPR043519">
    <property type="entry name" value="NT_sf"/>
</dbReference>
<keyword evidence="3" id="KW-0418">Kinase</keyword>
<evidence type="ECO:0000313" key="3">
    <source>
        <dbReference type="EMBL" id="ARQ06279.1"/>
    </source>
</evidence>
<dbReference type="Proteomes" id="UP000194154">
    <property type="component" value="Chromosome"/>
</dbReference>
<dbReference type="AlphaFoldDB" id="A0A1W7A9I8"/>
<feature type="domain" description="RelA/SpoT" evidence="2">
    <location>
        <begin position="62"/>
        <end position="185"/>
    </location>
</feature>
<gene>
    <name evidence="3" type="primary">ywaC</name>
    <name evidence="3" type="ORF">MCCS_06290</name>
</gene>
<organism evidence="3 4">
    <name type="scientific">Macrococcoides canis</name>
    <dbReference type="NCBI Taxonomy" id="1855823"/>
    <lineage>
        <taxon>Bacteria</taxon>
        <taxon>Bacillati</taxon>
        <taxon>Bacillota</taxon>
        <taxon>Bacilli</taxon>
        <taxon>Bacillales</taxon>
        <taxon>Staphylococcaceae</taxon>
        <taxon>Macrococcoides</taxon>
    </lineage>
</organism>
<dbReference type="SMART" id="SM00954">
    <property type="entry name" value="RelA_SpoT"/>
    <property type="match status" value="1"/>
</dbReference>
<dbReference type="KEGG" id="mcak:MCCS_06290"/>
<dbReference type="SUPFAM" id="SSF81301">
    <property type="entry name" value="Nucleotidyltransferase"/>
    <property type="match status" value="1"/>
</dbReference>
<dbReference type="STRING" id="1855823.MCCS_06290"/>
<dbReference type="Pfam" id="PF04607">
    <property type="entry name" value="RelA_SpoT"/>
    <property type="match status" value="1"/>
</dbReference>